<keyword evidence="13" id="KW-1185">Reference proteome</keyword>
<keyword evidence="7" id="KW-0694">RNA-binding</keyword>
<evidence type="ECO:0000259" key="10">
    <source>
        <dbReference type="Pfam" id="PF01138"/>
    </source>
</evidence>
<dbReference type="InterPro" id="IPR050590">
    <property type="entry name" value="Exosome_comp_Rrp42_subfam"/>
</dbReference>
<dbReference type="GO" id="GO:0005730">
    <property type="term" value="C:nucleolus"/>
    <property type="evidence" value="ECO:0007669"/>
    <property type="project" value="UniProtKB-SubCell"/>
</dbReference>
<feature type="domain" description="Exoribonuclease phosphorolytic" evidence="10">
    <location>
        <begin position="41"/>
        <end position="174"/>
    </location>
</feature>
<dbReference type="OrthoDB" id="45882at2759"/>
<sequence length="274" mass="29578">MASTTGQLTFAIETFKRIHPVEFQRRFLSQQTRHDGRAFDEFRNTQVVKGTISTAHGSSTVRIGNTTMVCGIKAEVSEPDVSRPNEGFLTTNIDLSPMCSASYRPGAPSEEAQVCSEHLFRLFSGCVDLAALCIEKGQAVWALAADVVCLKSDGNIMDAAIIALLAALEDVQLPQASLDSVTGVVSADKTMAKRLQLQRRLFPASFSLVDDAYLVADADDAEERLATGSLLVVLDGNGKLANVWKRGSFIGRDAIARCVEEAQARRNAVAKALK</sequence>
<accession>A0A9W8IDT9</accession>
<evidence type="ECO:0000256" key="3">
    <source>
        <dbReference type="ARBA" id="ARBA00006678"/>
    </source>
</evidence>
<dbReference type="GO" id="GO:0034476">
    <property type="term" value="P:U5 snRNA 3'-end processing"/>
    <property type="evidence" value="ECO:0007669"/>
    <property type="project" value="TreeGrafter"/>
</dbReference>
<dbReference type="PANTHER" id="PTHR11097">
    <property type="entry name" value="EXOSOME COMPLEX EXONUCLEASE RIBOSOMAL RNA PROCESSING PROTEIN"/>
    <property type="match status" value="1"/>
</dbReference>
<evidence type="ECO:0000256" key="9">
    <source>
        <dbReference type="ARBA" id="ARBA00030617"/>
    </source>
</evidence>
<dbReference type="GO" id="GO:0071038">
    <property type="term" value="P:TRAMP-dependent tRNA surveillance pathway"/>
    <property type="evidence" value="ECO:0007669"/>
    <property type="project" value="TreeGrafter"/>
</dbReference>
<proteinExistence type="inferred from homology"/>
<dbReference type="GO" id="GO:0034473">
    <property type="term" value="P:U1 snRNA 3'-end processing"/>
    <property type="evidence" value="ECO:0007669"/>
    <property type="project" value="TreeGrafter"/>
</dbReference>
<dbReference type="Pfam" id="PF03725">
    <property type="entry name" value="RNase_PH_C"/>
    <property type="match status" value="1"/>
</dbReference>
<dbReference type="SUPFAM" id="SSF55666">
    <property type="entry name" value="Ribonuclease PH domain 2-like"/>
    <property type="match status" value="1"/>
</dbReference>
<dbReference type="Pfam" id="PF01138">
    <property type="entry name" value="RNase_PH"/>
    <property type="match status" value="1"/>
</dbReference>
<comment type="similarity">
    <text evidence="3">Belongs to the RNase PH family.</text>
</comment>
<dbReference type="GO" id="GO:0071028">
    <property type="term" value="P:nuclear mRNA surveillance"/>
    <property type="evidence" value="ECO:0007669"/>
    <property type="project" value="TreeGrafter"/>
</dbReference>
<comment type="subcellular location">
    <subcellularLocation>
        <location evidence="1">Cytoplasm</location>
    </subcellularLocation>
    <subcellularLocation>
        <location evidence="2">Nucleus</location>
        <location evidence="2">Nucleolus</location>
    </subcellularLocation>
</comment>
<evidence type="ECO:0000256" key="6">
    <source>
        <dbReference type="ARBA" id="ARBA00022835"/>
    </source>
</evidence>
<dbReference type="Gene3D" id="3.30.230.70">
    <property type="entry name" value="GHMP Kinase, N-terminal domain"/>
    <property type="match status" value="1"/>
</dbReference>
<keyword evidence="5" id="KW-0698">rRNA processing</keyword>
<organism evidence="12 13">
    <name type="scientific">Coemansia brasiliensis</name>
    <dbReference type="NCBI Taxonomy" id="2650707"/>
    <lineage>
        <taxon>Eukaryota</taxon>
        <taxon>Fungi</taxon>
        <taxon>Fungi incertae sedis</taxon>
        <taxon>Zoopagomycota</taxon>
        <taxon>Kickxellomycotina</taxon>
        <taxon>Kickxellomycetes</taxon>
        <taxon>Kickxellales</taxon>
        <taxon>Kickxellaceae</taxon>
        <taxon>Coemansia</taxon>
    </lineage>
</organism>
<dbReference type="InterPro" id="IPR015847">
    <property type="entry name" value="ExoRNase_PH_dom2"/>
</dbReference>
<evidence type="ECO:0000256" key="2">
    <source>
        <dbReference type="ARBA" id="ARBA00004604"/>
    </source>
</evidence>
<dbReference type="GO" id="GO:0035925">
    <property type="term" value="F:mRNA 3'-UTR AU-rich region binding"/>
    <property type="evidence" value="ECO:0007669"/>
    <property type="project" value="TreeGrafter"/>
</dbReference>
<dbReference type="PANTHER" id="PTHR11097:SF9">
    <property type="entry name" value="EXOSOME COMPLEX COMPONENT RRP43"/>
    <property type="match status" value="1"/>
</dbReference>
<protein>
    <recommendedName>
        <fullName evidence="9">Ribosomal RNA-processing protein 43</fullName>
    </recommendedName>
</protein>
<dbReference type="GO" id="GO:0071035">
    <property type="term" value="P:nuclear polyadenylation-dependent rRNA catabolic process"/>
    <property type="evidence" value="ECO:0007669"/>
    <property type="project" value="TreeGrafter"/>
</dbReference>
<evidence type="ECO:0000256" key="8">
    <source>
        <dbReference type="ARBA" id="ARBA00023242"/>
    </source>
</evidence>
<evidence type="ECO:0000256" key="7">
    <source>
        <dbReference type="ARBA" id="ARBA00022884"/>
    </source>
</evidence>
<dbReference type="SUPFAM" id="SSF54211">
    <property type="entry name" value="Ribosomal protein S5 domain 2-like"/>
    <property type="match status" value="1"/>
</dbReference>
<reference evidence="12" key="1">
    <citation type="submission" date="2022-07" db="EMBL/GenBank/DDBJ databases">
        <title>Phylogenomic reconstructions and comparative analyses of Kickxellomycotina fungi.</title>
        <authorList>
            <person name="Reynolds N.K."/>
            <person name="Stajich J.E."/>
            <person name="Barry K."/>
            <person name="Grigoriev I.V."/>
            <person name="Crous P."/>
            <person name="Smith M.E."/>
        </authorList>
    </citation>
    <scope>NUCLEOTIDE SEQUENCE</scope>
    <source>
        <strain evidence="12">NRRL 1566</strain>
    </source>
</reference>
<evidence type="ECO:0000313" key="13">
    <source>
        <dbReference type="Proteomes" id="UP001139887"/>
    </source>
</evidence>
<keyword evidence="8" id="KW-0539">Nucleus</keyword>
<dbReference type="InterPro" id="IPR020568">
    <property type="entry name" value="Ribosomal_Su5_D2-typ_SF"/>
</dbReference>
<evidence type="ECO:0000256" key="5">
    <source>
        <dbReference type="ARBA" id="ARBA00022552"/>
    </source>
</evidence>
<dbReference type="GO" id="GO:0000177">
    <property type="term" value="C:cytoplasmic exosome (RNase complex)"/>
    <property type="evidence" value="ECO:0007669"/>
    <property type="project" value="TreeGrafter"/>
</dbReference>
<dbReference type="InterPro" id="IPR036345">
    <property type="entry name" value="ExoRNase_PH_dom2_sf"/>
</dbReference>
<dbReference type="FunFam" id="3.30.230.70:FF:000017">
    <property type="entry name" value="Exosome complex component Rrp42"/>
    <property type="match status" value="1"/>
</dbReference>
<gene>
    <name evidence="12" type="ORF">IWW36_000278</name>
</gene>
<keyword evidence="6" id="KW-0271">Exosome</keyword>
<dbReference type="GO" id="GO:0000467">
    <property type="term" value="P:exonucleolytic trimming to generate mature 3'-end of 5.8S rRNA from tricistronic rRNA transcript (SSU-rRNA, 5.8S rRNA, LSU-rRNA)"/>
    <property type="evidence" value="ECO:0007669"/>
    <property type="project" value="TreeGrafter"/>
</dbReference>
<dbReference type="GO" id="GO:0016075">
    <property type="term" value="P:rRNA catabolic process"/>
    <property type="evidence" value="ECO:0007669"/>
    <property type="project" value="TreeGrafter"/>
</dbReference>
<evidence type="ECO:0000256" key="4">
    <source>
        <dbReference type="ARBA" id="ARBA00022490"/>
    </source>
</evidence>
<dbReference type="EMBL" id="JANBUW010000003">
    <property type="protein sequence ID" value="KAJ2852391.1"/>
    <property type="molecule type" value="Genomic_DNA"/>
</dbReference>
<evidence type="ECO:0000256" key="1">
    <source>
        <dbReference type="ARBA" id="ARBA00004496"/>
    </source>
</evidence>
<dbReference type="InterPro" id="IPR001247">
    <property type="entry name" value="ExoRNase_PH_dom1"/>
</dbReference>
<evidence type="ECO:0000313" key="12">
    <source>
        <dbReference type="EMBL" id="KAJ2852391.1"/>
    </source>
</evidence>
<dbReference type="AlphaFoldDB" id="A0A9W8IDT9"/>
<dbReference type="InterPro" id="IPR027408">
    <property type="entry name" value="PNPase/RNase_PH_dom_sf"/>
</dbReference>
<comment type="caution">
    <text evidence="12">The sequence shown here is derived from an EMBL/GenBank/DDBJ whole genome shotgun (WGS) entry which is preliminary data.</text>
</comment>
<feature type="domain" description="Exoribonuclease phosphorolytic" evidence="11">
    <location>
        <begin position="205"/>
        <end position="264"/>
    </location>
</feature>
<dbReference type="GO" id="GO:0000176">
    <property type="term" value="C:nuclear exosome (RNase complex)"/>
    <property type="evidence" value="ECO:0007669"/>
    <property type="project" value="TreeGrafter"/>
</dbReference>
<dbReference type="Proteomes" id="UP001139887">
    <property type="component" value="Unassembled WGS sequence"/>
</dbReference>
<dbReference type="GO" id="GO:0034475">
    <property type="term" value="P:U4 snRNA 3'-end processing"/>
    <property type="evidence" value="ECO:0007669"/>
    <property type="project" value="TreeGrafter"/>
</dbReference>
<keyword evidence="4" id="KW-0963">Cytoplasm</keyword>
<name>A0A9W8IDT9_9FUNG</name>
<evidence type="ECO:0000259" key="11">
    <source>
        <dbReference type="Pfam" id="PF03725"/>
    </source>
</evidence>